<dbReference type="GO" id="GO:0015252">
    <property type="term" value="F:proton channel activity"/>
    <property type="evidence" value="ECO:0007669"/>
    <property type="project" value="UniProtKB-ARBA"/>
</dbReference>
<feature type="compositionally biased region" description="Polar residues" evidence="11">
    <location>
        <begin position="513"/>
        <end position="525"/>
    </location>
</feature>
<evidence type="ECO:0000313" key="14">
    <source>
        <dbReference type="Proteomes" id="UP001634394"/>
    </source>
</evidence>
<feature type="compositionally biased region" description="Low complexity" evidence="11">
    <location>
        <begin position="526"/>
        <end position="535"/>
    </location>
</feature>
<keyword evidence="5 12" id="KW-0812">Transmembrane</keyword>
<keyword evidence="10" id="KW-0407">Ion channel</keyword>
<reference evidence="13 14" key="1">
    <citation type="submission" date="2024-11" db="EMBL/GenBank/DDBJ databases">
        <title>Chromosome-level genome assembly of the freshwater bivalve Anodonta woodiana.</title>
        <authorList>
            <person name="Chen X."/>
        </authorList>
    </citation>
    <scope>NUCLEOTIDE SEQUENCE [LARGE SCALE GENOMIC DNA]</scope>
    <source>
        <strain evidence="13">MN2024</strain>
        <tissue evidence="13">Gills</tissue>
    </source>
</reference>
<evidence type="ECO:0000313" key="13">
    <source>
        <dbReference type="EMBL" id="KAL3879589.1"/>
    </source>
</evidence>
<comment type="subcellular location">
    <subcellularLocation>
        <location evidence="1">Cell membrane</location>
        <topology evidence="1">Multi-pass membrane protein</topology>
    </subcellularLocation>
</comment>
<evidence type="ECO:0000256" key="9">
    <source>
        <dbReference type="ARBA" id="ARBA00023136"/>
    </source>
</evidence>
<keyword evidence="9 12" id="KW-0472">Membrane</keyword>
<proteinExistence type="inferred from homology"/>
<evidence type="ECO:0000256" key="2">
    <source>
        <dbReference type="ARBA" id="ARBA00006513"/>
    </source>
</evidence>
<organism evidence="13 14">
    <name type="scientific">Sinanodonta woodiana</name>
    <name type="common">Chinese pond mussel</name>
    <name type="synonym">Anodonta woodiana</name>
    <dbReference type="NCBI Taxonomy" id="1069815"/>
    <lineage>
        <taxon>Eukaryota</taxon>
        <taxon>Metazoa</taxon>
        <taxon>Spiralia</taxon>
        <taxon>Lophotrochozoa</taxon>
        <taxon>Mollusca</taxon>
        <taxon>Bivalvia</taxon>
        <taxon>Autobranchia</taxon>
        <taxon>Heteroconchia</taxon>
        <taxon>Palaeoheterodonta</taxon>
        <taxon>Unionida</taxon>
        <taxon>Unionoidea</taxon>
        <taxon>Unionidae</taxon>
        <taxon>Unioninae</taxon>
        <taxon>Sinanodonta</taxon>
    </lineage>
</organism>
<name>A0ABD3X031_SINWO</name>
<keyword evidence="3" id="KW-0813">Transport</keyword>
<dbReference type="EMBL" id="JBJQND010000004">
    <property type="protein sequence ID" value="KAL3879589.1"/>
    <property type="molecule type" value="Genomic_DNA"/>
</dbReference>
<evidence type="ECO:0000256" key="6">
    <source>
        <dbReference type="ARBA" id="ARBA00022781"/>
    </source>
</evidence>
<feature type="transmembrane region" description="Helical" evidence="12">
    <location>
        <begin position="690"/>
        <end position="711"/>
    </location>
</feature>
<keyword evidence="4" id="KW-1003">Cell membrane</keyword>
<feature type="transmembrane region" description="Helical" evidence="12">
    <location>
        <begin position="562"/>
        <end position="583"/>
    </location>
</feature>
<evidence type="ECO:0000256" key="1">
    <source>
        <dbReference type="ARBA" id="ARBA00004651"/>
    </source>
</evidence>
<feature type="transmembrane region" description="Helical" evidence="12">
    <location>
        <begin position="617"/>
        <end position="638"/>
    </location>
</feature>
<keyword evidence="6" id="KW-0375">Hydrogen ion transport</keyword>
<feature type="transmembrane region" description="Helical" evidence="12">
    <location>
        <begin position="443"/>
        <end position="461"/>
    </location>
</feature>
<gene>
    <name evidence="13" type="ORF">ACJMK2_031878</name>
</gene>
<evidence type="ECO:0000256" key="12">
    <source>
        <dbReference type="SAM" id="Phobius"/>
    </source>
</evidence>
<keyword evidence="8" id="KW-0406">Ion transport</keyword>
<dbReference type="InterPro" id="IPR004878">
    <property type="entry name" value="Otopetrin"/>
</dbReference>
<dbReference type="AlphaFoldDB" id="A0ABD3X031"/>
<dbReference type="Proteomes" id="UP001634394">
    <property type="component" value="Unassembled WGS sequence"/>
</dbReference>
<feature type="transmembrane region" description="Helical" evidence="12">
    <location>
        <begin position="761"/>
        <end position="780"/>
    </location>
</feature>
<feature type="transmembrane region" description="Helical" evidence="12">
    <location>
        <begin position="404"/>
        <end position="423"/>
    </location>
</feature>
<feature type="region of interest" description="Disordered" evidence="11">
    <location>
        <begin position="1"/>
        <end position="188"/>
    </location>
</feature>
<dbReference type="PANTHER" id="PTHR21522">
    <property type="entry name" value="PROTON CHANNEL OTOP"/>
    <property type="match status" value="1"/>
</dbReference>
<feature type="transmembrane region" description="Helical" evidence="12">
    <location>
        <begin position="650"/>
        <end position="670"/>
    </location>
</feature>
<evidence type="ECO:0000256" key="10">
    <source>
        <dbReference type="ARBA" id="ARBA00023303"/>
    </source>
</evidence>
<feature type="compositionally biased region" description="Basic and acidic residues" evidence="11">
    <location>
        <begin position="79"/>
        <end position="92"/>
    </location>
</feature>
<dbReference type="PANTHER" id="PTHR21522:SF32">
    <property type="entry name" value="OTOPETRIN-2"/>
    <property type="match status" value="1"/>
</dbReference>
<feature type="compositionally biased region" description="Low complexity" evidence="11">
    <location>
        <begin position="145"/>
        <end position="174"/>
    </location>
</feature>
<feature type="region of interest" description="Disordered" evidence="11">
    <location>
        <begin position="513"/>
        <end position="535"/>
    </location>
</feature>
<evidence type="ECO:0000256" key="8">
    <source>
        <dbReference type="ARBA" id="ARBA00023065"/>
    </source>
</evidence>
<protein>
    <submittedName>
        <fullName evidence="13">Uncharacterized protein</fullName>
    </submittedName>
</protein>
<keyword evidence="7 12" id="KW-1133">Transmembrane helix</keyword>
<evidence type="ECO:0000256" key="5">
    <source>
        <dbReference type="ARBA" id="ARBA00022692"/>
    </source>
</evidence>
<feature type="transmembrane region" description="Helical" evidence="12">
    <location>
        <begin position="792"/>
        <end position="812"/>
    </location>
</feature>
<comment type="caution">
    <text evidence="13">The sequence shown here is derived from an EMBL/GenBank/DDBJ whole genome shotgun (WGS) entry which is preliminary data.</text>
</comment>
<evidence type="ECO:0000256" key="4">
    <source>
        <dbReference type="ARBA" id="ARBA00022475"/>
    </source>
</evidence>
<keyword evidence="14" id="KW-1185">Reference proteome</keyword>
<feature type="transmembrane region" description="Helical" evidence="12">
    <location>
        <begin position="473"/>
        <end position="492"/>
    </location>
</feature>
<accession>A0ABD3X031</accession>
<sequence length="834" mass="92854">MSGNQTSNDLDKGINPSMMKGFRQGTVNGIPESDTGESGDDSEPTYRAYDNFETDTQDEDEILHPANQGAKESLPQREVPLHVPREPLHLRDNIIGNGQNRVISSDSDSCAESDAFLEPDGRVTDGTTTSTSESEETQIWVPVVKRPSSKQGGSSPPPSGCSSNDSDSTSRPQSMIHRPNASGYSVGTLPGISASGEYARGFEESRRQSWHNLQAGLQSGVQKRLLPKQVSVGLLRDEVTGTITLDIQKVPNGGPGIVSEEERRTHSDDAFNSDASGGCLGGSILKNRSGGANPSSQITEYNRNTRDNLCIALSGLYCLLVVVAGTIFPIAEIFARDPKPALFEGFYIYLHIMSIAFLVYAYAFLLRTRTLPKRRHKRSSTPSGQDRRRKLSYERITHQHTGNFYLRLGAVFFGIGSMIKNGLNFGEFFELDSESPCNHVLHGIRPVLHLCFTFTQLYFVFLNSKMQIHKYKYLARFGLMHMIATNLCVWIENVVTEILRELATDIRTETDSTSGVIDSTTQSDQASAAGNSSGSSFSFTYRKIDCQSGTMMGEVVDTSSPYLYPCSIQYSIICAGILLVMWYRVGHRVERLETTDREESERVKVSDVDCSGSSRGLFSGIIVLVAVVIILITFFVLARSKEFIDTAIKLEQFSEITVFVMASAAVGLACQKMRVLRPIKEFSVGLEESFIILSLLGVYGFCMVSIVAAGFEASETNGMLIILTNCLQMVQTTLQTMFLLNFMHRVAWRREQEKDKPGRDFVTFLLICNIALWGLALFEVEQSRAYPVQMNFYGTIVWNIFTHLSIPLLTFFRFQSTVCFANIWKHTWTPLYRL</sequence>
<feature type="compositionally biased region" description="Acidic residues" evidence="11">
    <location>
        <begin position="52"/>
        <end position="61"/>
    </location>
</feature>
<feature type="transmembrane region" description="Helical" evidence="12">
    <location>
        <begin position="346"/>
        <end position="366"/>
    </location>
</feature>
<comment type="similarity">
    <text evidence="2">Belongs to the otopetrin family.</text>
</comment>
<feature type="transmembrane region" description="Helical" evidence="12">
    <location>
        <begin position="309"/>
        <end position="334"/>
    </location>
</feature>
<feature type="compositionally biased region" description="Acidic residues" evidence="11">
    <location>
        <begin position="34"/>
        <end position="43"/>
    </location>
</feature>
<feature type="transmembrane region" description="Helical" evidence="12">
    <location>
        <begin position="717"/>
        <end position="740"/>
    </location>
</feature>
<dbReference type="Pfam" id="PF03189">
    <property type="entry name" value="Otopetrin"/>
    <property type="match status" value="1"/>
</dbReference>
<dbReference type="GO" id="GO:0005886">
    <property type="term" value="C:plasma membrane"/>
    <property type="evidence" value="ECO:0007669"/>
    <property type="project" value="UniProtKB-SubCell"/>
</dbReference>
<evidence type="ECO:0000256" key="7">
    <source>
        <dbReference type="ARBA" id="ARBA00022989"/>
    </source>
</evidence>
<evidence type="ECO:0000256" key="11">
    <source>
        <dbReference type="SAM" id="MobiDB-lite"/>
    </source>
</evidence>
<evidence type="ECO:0000256" key="3">
    <source>
        <dbReference type="ARBA" id="ARBA00022448"/>
    </source>
</evidence>